<feature type="transmembrane region" description="Helical" evidence="1">
    <location>
        <begin position="6"/>
        <end position="38"/>
    </location>
</feature>
<gene>
    <name evidence="2" type="ORF">LABALGLTS371_12930</name>
</gene>
<proteinExistence type="predicted"/>
<dbReference type="AlphaFoldDB" id="A0A5C6M6R6"/>
<comment type="caution">
    <text evidence="2">The sequence shown here is derived from an EMBL/GenBank/DDBJ whole genome shotgun (WGS) entry which is preliminary data.</text>
</comment>
<organism evidence="2 3">
    <name type="scientific">Dellaglioa algida</name>
    <dbReference type="NCBI Taxonomy" id="105612"/>
    <lineage>
        <taxon>Bacteria</taxon>
        <taxon>Bacillati</taxon>
        <taxon>Bacillota</taxon>
        <taxon>Bacilli</taxon>
        <taxon>Lactobacillales</taxon>
        <taxon>Lactobacillaceae</taxon>
        <taxon>Dellaglioa</taxon>
    </lineage>
</organism>
<reference evidence="2 3" key="1">
    <citation type="submission" date="2019-04" db="EMBL/GenBank/DDBJ databases">
        <title>In vitro growth and metabolic characteristics of meat-borne Lactobacillus algidus strains.</title>
        <authorList>
            <person name="Sade E."/>
            <person name="Per J."/>
            <person name="Tytti H."/>
            <person name="Johanna B.K."/>
        </authorList>
    </citation>
    <scope>NUCLEOTIDE SEQUENCE [LARGE SCALE GENOMIC DNA]</scope>
    <source>
        <strain evidence="2 3">LTS37-1</strain>
    </source>
</reference>
<keyword evidence="1" id="KW-0472">Membrane</keyword>
<name>A0A5C6M6R6_9LACO</name>
<dbReference type="Proteomes" id="UP000321659">
    <property type="component" value="Unassembled WGS sequence"/>
</dbReference>
<keyword evidence="1" id="KW-0812">Transmembrane</keyword>
<protein>
    <submittedName>
        <fullName evidence="2">Uncharacterized protein</fullName>
    </submittedName>
</protein>
<sequence length="48" mass="5597">MEILFILLQILIAIVLVISAFTHQWGLMLIFIIAVGSLNTFYRTRFKK</sequence>
<evidence type="ECO:0000256" key="1">
    <source>
        <dbReference type="SAM" id="Phobius"/>
    </source>
</evidence>
<accession>A0A5C6M6R6</accession>
<keyword evidence="1" id="KW-1133">Transmembrane helix</keyword>
<evidence type="ECO:0000313" key="2">
    <source>
        <dbReference type="EMBL" id="TWW10510.1"/>
    </source>
</evidence>
<evidence type="ECO:0000313" key="3">
    <source>
        <dbReference type="Proteomes" id="UP000321659"/>
    </source>
</evidence>
<dbReference type="EMBL" id="SRRQ01000011">
    <property type="protein sequence ID" value="TWW10510.1"/>
    <property type="molecule type" value="Genomic_DNA"/>
</dbReference>